<reference evidence="2 3" key="1">
    <citation type="journal article" date="2023" name="Life. Sci Alliance">
        <title>Evolutionary insights into 3D genome organization and epigenetic landscape of Vigna mungo.</title>
        <authorList>
            <person name="Junaid A."/>
            <person name="Singh B."/>
            <person name="Bhatia S."/>
        </authorList>
    </citation>
    <scope>NUCLEOTIDE SEQUENCE [LARGE SCALE GENOMIC DNA]</scope>
    <source>
        <strain evidence="2">Urdbean</strain>
    </source>
</reference>
<dbReference type="Proteomes" id="UP001374535">
    <property type="component" value="Chromosome 1"/>
</dbReference>
<keyword evidence="1" id="KW-0812">Transmembrane</keyword>
<proteinExistence type="predicted"/>
<dbReference type="AlphaFoldDB" id="A0AAQ3PA35"/>
<feature type="transmembrane region" description="Helical" evidence="1">
    <location>
        <begin position="52"/>
        <end position="79"/>
    </location>
</feature>
<name>A0AAQ3PA35_VIGMU</name>
<sequence>MHYFVNCIYHCIWYQSSSFEKLCCAYLYLYLFLLSLSLAFVFIILVEDNNYLYLHLLVKILSLPLSHLFLTIPIIVLGVDQHCPLSMEITWLCHGLSVLYSRLSNKVSYGFTKLSRSGMTYIAVFFNEVISYFKPSN</sequence>
<evidence type="ECO:0000256" key="1">
    <source>
        <dbReference type="SAM" id="Phobius"/>
    </source>
</evidence>
<gene>
    <name evidence="2" type="ORF">V8G54_002513</name>
</gene>
<dbReference type="EMBL" id="CP144700">
    <property type="protein sequence ID" value="WVZ23969.1"/>
    <property type="molecule type" value="Genomic_DNA"/>
</dbReference>
<evidence type="ECO:0000313" key="3">
    <source>
        <dbReference type="Proteomes" id="UP001374535"/>
    </source>
</evidence>
<evidence type="ECO:0000313" key="2">
    <source>
        <dbReference type="EMBL" id="WVZ23969.1"/>
    </source>
</evidence>
<feature type="transmembrane region" description="Helical" evidence="1">
    <location>
        <begin position="25"/>
        <end position="46"/>
    </location>
</feature>
<accession>A0AAQ3PA35</accession>
<keyword evidence="3" id="KW-1185">Reference proteome</keyword>
<keyword evidence="1" id="KW-1133">Transmembrane helix</keyword>
<keyword evidence="1" id="KW-0472">Membrane</keyword>
<protein>
    <submittedName>
        <fullName evidence="2">Uncharacterized protein</fullName>
    </submittedName>
</protein>
<organism evidence="2 3">
    <name type="scientific">Vigna mungo</name>
    <name type="common">Black gram</name>
    <name type="synonym">Phaseolus mungo</name>
    <dbReference type="NCBI Taxonomy" id="3915"/>
    <lineage>
        <taxon>Eukaryota</taxon>
        <taxon>Viridiplantae</taxon>
        <taxon>Streptophyta</taxon>
        <taxon>Embryophyta</taxon>
        <taxon>Tracheophyta</taxon>
        <taxon>Spermatophyta</taxon>
        <taxon>Magnoliopsida</taxon>
        <taxon>eudicotyledons</taxon>
        <taxon>Gunneridae</taxon>
        <taxon>Pentapetalae</taxon>
        <taxon>rosids</taxon>
        <taxon>fabids</taxon>
        <taxon>Fabales</taxon>
        <taxon>Fabaceae</taxon>
        <taxon>Papilionoideae</taxon>
        <taxon>50 kb inversion clade</taxon>
        <taxon>NPAAA clade</taxon>
        <taxon>indigoferoid/millettioid clade</taxon>
        <taxon>Phaseoleae</taxon>
        <taxon>Vigna</taxon>
    </lineage>
</organism>